<dbReference type="Proteomes" id="UP000619295">
    <property type="component" value="Unassembled WGS sequence"/>
</dbReference>
<organism evidence="1 2">
    <name type="scientific">Bosea spartocytisi</name>
    <dbReference type="NCBI Taxonomy" id="2773451"/>
    <lineage>
        <taxon>Bacteria</taxon>
        <taxon>Pseudomonadati</taxon>
        <taxon>Pseudomonadota</taxon>
        <taxon>Alphaproteobacteria</taxon>
        <taxon>Hyphomicrobiales</taxon>
        <taxon>Boseaceae</taxon>
        <taxon>Bosea</taxon>
    </lineage>
</organism>
<evidence type="ECO:0000313" key="2">
    <source>
        <dbReference type="Proteomes" id="UP000619295"/>
    </source>
</evidence>
<evidence type="ECO:0000313" key="1">
    <source>
        <dbReference type="EMBL" id="MBD3849395.1"/>
    </source>
</evidence>
<proteinExistence type="predicted"/>
<dbReference type="RefSeq" id="WP_191125987.1">
    <property type="nucleotide sequence ID" value="NZ_JACXWY010000037.1"/>
</dbReference>
<sequence length="367" mass="39700">MPDNDALIAELLDADVVGSLQGHAGGPSFPASDEGLEAQFFSSAHRFFRDWLDDKGGSKEGAAPCVVILSRAIAQDMKRLSAKKFWYFASTADADIEGKIFVASYDLKVVAEVPFSTCGHQNALGEALVKLGLDSSAHCLLRGDRAEMYLCPAGLNGGSTRLYVRPSSAVQLDAPAIDFQLWEFHRTFTQTPSGILLPWKGKADDRITIENAELRISLMLGFFLRIAVGQDNVTVEDQTPHGRVDVKISRHAMKDELGPTALECKVLRTRASAGKTARNVPADEMIKHASDGVQQAIEYRKDLKGKLAYLCCFDARDTDEDQPDIVMLAAANDVTLRRYYMYSSASAHRAAEAAAAGAGLKLSGAAG</sequence>
<protein>
    <submittedName>
        <fullName evidence="1">Uncharacterized protein</fullName>
    </submittedName>
</protein>
<comment type="caution">
    <text evidence="1">The sequence shown here is derived from an EMBL/GenBank/DDBJ whole genome shotgun (WGS) entry which is preliminary data.</text>
</comment>
<reference evidence="1" key="1">
    <citation type="submission" date="2020-09" db="EMBL/GenBank/DDBJ databases">
        <title>Bosea spartocytisi sp. nov. a root nodule endophyte of Spartocytisus supranubius in the high mountain ecosystem fo the Teide National Park (Canary Islands, Spain).</title>
        <authorList>
            <person name="Pulido-Suarez L."/>
            <person name="Peix A."/>
            <person name="Igual J.M."/>
            <person name="Socas-Perez N."/>
            <person name="Velazquez E."/>
            <person name="Flores-Felix J.D."/>
            <person name="Leon-Barrios M."/>
        </authorList>
    </citation>
    <scope>NUCLEOTIDE SEQUENCE</scope>
    <source>
        <strain evidence="1">SSUT16</strain>
    </source>
</reference>
<accession>A0A927EFF4</accession>
<keyword evidence="2" id="KW-1185">Reference proteome</keyword>
<gene>
    <name evidence="1" type="ORF">IED13_27160</name>
</gene>
<name>A0A927EFF4_9HYPH</name>
<dbReference type="AlphaFoldDB" id="A0A927EFF4"/>
<dbReference type="EMBL" id="JACXWY010000037">
    <property type="protein sequence ID" value="MBD3849395.1"/>
    <property type="molecule type" value="Genomic_DNA"/>
</dbReference>